<reference evidence="3" key="1">
    <citation type="submission" date="2019-04" db="EMBL/GenBank/DDBJ databases">
        <title>Whole-genome sequencing of local methicillin-resistant S. aureus strain Lr2.</title>
        <authorList>
            <person name="Ullah N."/>
            <person name="Ali A."/>
        </authorList>
    </citation>
    <scope>NUCLEOTIDE SEQUENCE [LARGE SCALE GENOMIC DNA]</scope>
    <source>
        <strain evidence="3">Lr2</strain>
    </source>
</reference>
<feature type="chain" id="PRO_5042103364" description="Lipoprotein" evidence="2">
    <location>
        <begin position="22"/>
        <end position="127"/>
    </location>
</feature>
<accession>A0AAE6F2A9</accession>
<proteinExistence type="predicted"/>
<evidence type="ECO:0000313" key="3">
    <source>
        <dbReference type="EMBL" id="QCT58511.1"/>
    </source>
</evidence>
<organism evidence="3">
    <name type="scientific">Staphylococcus aureus</name>
    <dbReference type="NCBI Taxonomy" id="1280"/>
    <lineage>
        <taxon>Bacteria</taxon>
        <taxon>Bacillati</taxon>
        <taxon>Bacillota</taxon>
        <taxon>Bacilli</taxon>
        <taxon>Bacillales</taxon>
        <taxon>Staphylococcaceae</taxon>
        <taxon>Staphylococcus</taxon>
    </lineage>
</organism>
<feature type="region of interest" description="Disordered" evidence="1">
    <location>
        <begin position="29"/>
        <end position="56"/>
    </location>
</feature>
<evidence type="ECO:0000256" key="2">
    <source>
        <dbReference type="SAM" id="SignalP"/>
    </source>
</evidence>
<protein>
    <recommendedName>
        <fullName evidence="4">Lipoprotein</fullName>
    </recommendedName>
</protein>
<feature type="compositionally biased region" description="Basic and acidic residues" evidence="1">
    <location>
        <begin position="31"/>
        <end position="56"/>
    </location>
</feature>
<dbReference type="EMBL" id="CP038850">
    <property type="protein sequence ID" value="QCT58511.1"/>
    <property type="molecule type" value="Genomic_DNA"/>
</dbReference>
<dbReference type="PROSITE" id="PS51257">
    <property type="entry name" value="PROKAR_LIPOPROTEIN"/>
    <property type="match status" value="1"/>
</dbReference>
<keyword evidence="2" id="KW-0732">Signal</keyword>
<evidence type="ECO:0008006" key="4">
    <source>
        <dbReference type="Google" id="ProtNLM"/>
    </source>
</evidence>
<dbReference type="AlphaFoldDB" id="A0AAE6F2A9"/>
<feature type="signal peptide" evidence="2">
    <location>
        <begin position="1"/>
        <end position="21"/>
    </location>
</feature>
<name>A0AAE6F2A9_STAAU</name>
<evidence type="ECO:0000256" key="1">
    <source>
        <dbReference type="SAM" id="MobiDB-lite"/>
    </source>
</evidence>
<gene>
    <name evidence="3" type="ORF">E1948_14675</name>
</gene>
<sequence>MSKKKLFLFSMFSLLLLFTLAACGAKNQAMTDKEKSEESGKAKEDENTAGKEKEDEVKIAGSIEEIIEEKAGEYSGNAFNEAVVHRVLDETSFQDKDSFQIYETLLSLISEGENYSPLTFSNICGLP</sequence>